<organism evidence="2 3">
    <name type="scientific">Microbispora oryzae</name>
    <dbReference type="NCBI Taxonomy" id="2806554"/>
    <lineage>
        <taxon>Bacteria</taxon>
        <taxon>Bacillati</taxon>
        <taxon>Actinomycetota</taxon>
        <taxon>Actinomycetes</taxon>
        <taxon>Streptosporangiales</taxon>
        <taxon>Streptosporangiaceae</taxon>
        <taxon>Microbispora</taxon>
    </lineage>
</organism>
<dbReference type="PIRSF" id="PIRSF017393">
    <property type="entry name" value="MTase_SAV2177"/>
    <property type="match status" value="1"/>
</dbReference>
<dbReference type="GO" id="GO:0032259">
    <property type="term" value="P:methylation"/>
    <property type="evidence" value="ECO:0007669"/>
    <property type="project" value="UniProtKB-KW"/>
</dbReference>
<reference evidence="2" key="1">
    <citation type="submission" date="2021-02" db="EMBL/GenBank/DDBJ databases">
        <title>Draft genome sequence of Microbispora sp. RL4-1S isolated from rice leaves in Thailand.</title>
        <authorList>
            <person name="Muangham S."/>
            <person name="Duangmal K."/>
        </authorList>
    </citation>
    <scope>NUCLEOTIDE SEQUENCE</scope>
    <source>
        <strain evidence="2">RL4-1S</strain>
    </source>
</reference>
<gene>
    <name evidence="2" type="ORF">JOL79_14880</name>
</gene>
<sequence length="270" mass="29676">MEQAPAGIDPTVPSMARIYDYFLGGKDNFPSDRAAAEEVIRIGRESGYDIRELARANRAFLVRAVRELAEAGVRQFLDIGTGLPTQENVHQVVKEIAPDARVAYVDNDPIVLVHARALLADSPETIVLEGDLRRPKEILDDPRIRDHFDFTQPIAILVLALLHFFTDEDSVRGITATLRDALPSGGYLVVSHAYSATIDEDKADEVRSIYSKTSADGIVHRGPAALAPHFDGMELLEPGIVPVESWRPRDDQYPGDPSRSGYVGAVARKP</sequence>
<dbReference type="GO" id="GO:0008168">
    <property type="term" value="F:methyltransferase activity"/>
    <property type="evidence" value="ECO:0007669"/>
    <property type="project" value="UniProtKB-KW"/>
</dbReference>
<protein>
    <submittedName>
        <fullName evidence="2">SAM-dependent methyltransferase</fullName>
    </submittedName>
</protein>
<comment type="caution">
    <text evidence="2">The sequence shown here is derived from an EMBL/GenBank/DDBJ whole genome shotgun (WGS) entry which is preliminary data.</text>
</comment>
<dbReference type="EMBL" id="JAFCNB010000007">
    <property type="protein sequence ID" value="MBP2705098.1"/>
    <property type="molecule type" value="Genomic_DNA"/>
</dbReference>
<dbReference type="Proteomes" id="UP000674234">
    <property type="component" value="Unassembled WGS sequence"/>
</dbReference>
<dbReference type="SUPFAM" id="SSF53335">
    <property type="entry name" value="S-adenosyl-L-methionine-dependent methyltransferases"/>
    <property type="match status" value="1"/>
</dbReference>
<proteinExistence type="predicted"/>
<dbReference type="AlphaFoldDB" id="A0A940WHS5"/>
<dbReference type="InterPro" id="IPR029063">
    <property type="entry name" value="SAM-dependent_MTases_sf"/>
</dbReference>
<dbReference type="Pfam" id="PF04672">
    <property type="entry name" value="Methyltransf_19"/>
    <property type="match status" value="1"/>
</dbReference>
<feature type="region of interest" description="Disordered" evidence="1">
    <location>
        <begin position="246"/>
        <end position="270"/>
    </location>
</feature>
<evidence type="ECO:0000313" key="2">
    <source>
        <dbReference type="EMBL" id="MBP2705098.1"/>
    </source>
</evidence>
<evidence type="ECO:0000256" key="1">
    <source>
        <dbReference type="SAM" id="MobiDB-lite"/>
    </source>
</evidence>
<accession>A0A940WHS5</accession>
<dbReference type="InterPro" id="IPR006764">
    <property type="entry name" value="SAM_dep_MeTrfase_SAV2177_type"/>
</dbReference>
<keyword evidence="3" id="KW-1185">Reference proteome</keyword>
<dbReference type="CDD" id="cd02440">
    <property type="entry name" value="AdoMet_MTases"/>
    <property type="match status" value="1"/>
</dbReference>
<name>A0A940WHS5_9ACTN</name>
<evidence type="ECO:0000313" key="3">
    <source>
        <dbReference type="Proteomes" id="UP000674234"/>
    </source>
</evidence>
<keyword evidence="2" id="KW-0808">Transferase</keyword>
<keyword evidence="2" id="KW-0489">Methyltransferase</keyword>
<dbReference type="Gene3D" id="3.40.50.150">
    <property type="entry name" value="Vaccinia Virus protein VP39"/>
    <property type="match status" value="1"/>
</dbReference>